<dbReference type="SUPFAM" id="SSF74653">
    <property type="entry name" value="TolA/TonB C-terminal domain"/>
    <property type="match status" value="1"/>
</dbReference>
<sequence length="280" mass="30273">MMTNTQLATASLNDIVFDGRNRQYGAYQLRALYQRHVTRALIIATTIFALILVFPLAAQWLKDKLPVAPPKKLVELNPIIPPLQPDQITPPPPAESHPSTPPPPQPPTVKNVVPVVVEDKKAPDESEVPEQDELKDKASGLRNIKGDEGASAETNLDDLKTGKGENVISDVVAPTTYTYVEQMPELPGGGGMGAIVAAIQKACRYPGSAQNQGIEGKVYASFTVNSKGDITDVKIVKSVGFGLDEEAMRAIKTLPRFIPGKQNGREVNVSFTVPVTFKIQ</sequence>
<feature type="transmembrane region" description="Helical" evidence="11">
    <location>
        <begin position="40"/>
        <end position="61"/>
    </location>
</feature>
<feature type="domain" description="TonB C-terminal" evidence="12">
    <location>
        <begin position="190"/>
        <end position="280"/>
    </location>
</feature>
<protein>
    <submittedName>
        <fullName evidence="13">TonB family protein</fullName>
    </submittedName>
</protein>
<keyword evidence="5" id="KW-0997">Cell inner membrane</keyword>
<dbReference type="InterPro" id="IPR037682">
    <property type="entry name" value="TonB_C"/>
</dbReference>
<proteinExistence type="inferred from homology"/>
<dbReference type="InterPro" id="IPR003538">
    <property type="entry name" value="TonB"/>
</dbReference>
<evidence type="ECO:0000256" key="10">
    <source>
        <dbReference type="SAM" id="MobiDB-lite"/>
    </source>
</evidence>
<keyword evidence="7" id="KW-0653">Protein transport</keyword>
<dbReference type="PANTHER" id="PTHR33446">
    <property type="entry name" value="PROTEIN TONB-RELATED"/>
    <property type="match status" value="1"/>
</dbReference>
<evidence type="ECO:0000256" key="6">
    <source>
        <dbReference type="ARBA" id="ARBA00022692"/>
    </source>
</evidence>
<feature type="compositionally biased region" description="Pro residues" evidence="10">
    <location>
        <begin position="80"/>
        <end position="107"/>
    </location>
</feature>
<organism evidence="13 14">
    <name type="scientific">Hymenobacter mellowenesis</name>
    <dbReference type="NCBI Taxonomy" id="3063995"/>
    <lineage>
        <taxon>Bacteria</taxon>
        <taxon>Pseudomonadati</taxon>
        <taxon>Bacteroidota</taxon>
        <taxon>Cytophagia</taxon>
        <taxon>Cytophagales</taxon>
        <taxon>Hymenobacteraceae</taxon>
        <taxon>Hymenobacter</taxon>
    </lineage>
</organism>
<keyword evidence="6 11" id="KW-0812">Transmembrane</keyword>
<dbReference type="PROSITE" id="PS52015">
    <property type="entry name" value="TONB_CTD"/>
    <property type="match status" value="1"/>
</dbReference>
<comment type="similarity">
    <text evidence="2">Belongs to the TonB family.</text>
</comment>
<dbReference type="PRINTS" id="PR01374">
    <property type="entry name" value="TONBPROTEIN"/>
</dbReference>
<dbReference type="PANTHER" id="PTHR33446:SF2">
    <property type="entry name" value="PROTEIN TONB"/>
    <property type="match status" value="1"/>
</dbReference>
<evidence type="ECO:0000256" key="9">
    <source>
        <dbReference type="ARBA" id="ARBA00023136"/>
    </source>
</evidence>
<evidence type="ECO:0000256" key="3">
    <source>
        <dbReference type="ARBA" id="ARBA00022448"/>
    </source>
</evidence>
<dbReference type="EMBL" id="JAUQSX010000001">
    <property type="protein sequence ID" value="MDO7845412.1"/>
    <property type="molecule type" value="Genomic_DNA"/>
</dbReference>
<evidence type="ECO:0000256" key="4">
    <source>
        <dbReference type="ARBA" id="ARBA00022475"/>
    </source>
</evidence>
<dbReference type="Pfam" id="PF03544">
    <property type="entry name" value="TonB_C"/>
    <property type="match status" value="1"/>
</dbReference>
<comment type="subcellular location">
    <subcellularLocation>
        <location evidence="1">Cell inner membrane</location>
        <topology evidence="1">Single-pass membrane protein</topology>
        <orientation evidence="1">Periplasmic side</orientation>
    </subcellularLocation>
</comment>
<dbReference type="NCBIfam" id="TIGR01352">
    <property type="entry name" value="tonB_Cterm"/>
    <property type="match status" value="1"/>
</dbReference>
<feature type="compositionally biased region" description="Basic and acidic residues" evidence="10">
    <location>
        <begin position="132"/>
        <end position="148"/>
    </location>
</feature>
<keyword evidence="9 11" id="KW-0472">Membrane</keyword>
<evidence type="ECO:0000259" key="12">
    <source>
        <dbReference type="PROSITE" id="PS52015"/>
    </source>
</evidence>
<accession>A0ABT9A6F0</accession>
<dbReference type="Proteomes" id="UP001167796">
    <property type="component" value="Unassembled WGS sequence"/>
</dbReference>
<reference evidence="13" key="1">
    <citation type="submission" date="2023-07" db="EMBL/GenBank/DDBJ databases">
        <authorList>
            <person name="Kim M.K."/>
        </authorList>
    </citation>
    <scope>NUCLEOTIDE SEQUENCE</scope>
    <source>
        <strain evidence="13">M29</strain>
    </source>
</reference>
<evidence type="ECO:0000256" key="11">
    <source>
        <dbReference type="SAM" id="Phobius"/>
    </source>
</evidence>
<keyword evidence="4" id="KW-1003">Cell membrane</keyword>
<dbReference type="InterPro" id="IPR051045">
    <property type="entry name" value="TonB-dependent_transducer"/>
</dbReference>
<keyword evidence="3" id="KW-0813">Transport</keyword>
<evidence type="ECO:0000256" key="1">
    <source>
        <dbReference type="ARBA" id="ARBA00004383"/>
    </source>
</evidence>
<feature type="region of interest" description="Disordered" evidence="10">
    <location>
        <begin position="80"/>
        <end position="158"/>
    </location>
</feature>
<evidence type="ECO:0000256" key="8">
    <source>
        <dbReference type="ARBA" id="ARBA00022989"/>
    </source>
</evidence>
<dbReference type="RefSeq" id="WP_305010097.1">
    <property type="nucleotide sequence ID" value="NZ_JAUQSX010000001.1"/>
</dbReference>
<evidence type="ECO:0000256" key="5">
    <source>
        <dbReference type="ARBA" id="ARBA00022519"/>
    </source>
</evidence>
<name>A0ABT9A6F0_9BACT</name>
<comment type="caution">
    <text evidence="13">The sequence shown here is derived from an EMBL/GenBank/DDBJ whole genome shotgun (WGS) entry which is preliminary data.</text>
</comment>
<evidence type="ECO:0000256" key="7">
    <source>
        <dbReference type="ARBA" id="ARBA00022927"/>
    </source>
</evidence>
<evidence type="ECO:0000313" key="14">
    <source>
        <dbReference type="Proteomes" id="UP001167796"/>
    </source>
</evidence>
<evidence type="ECO:0000313" key="13">
    <source>
        <dbReference type="EMBL" id="MDO7845412.1"/>
    </source>
</evidence>
<gene>
    <name evidence="13" type="ORF">Q5H92_03515</name>
</gene>
<keyword evidence="8 11" id="KW-1133">Transmembrane helix</keyword>
<dbReference type="Gene3D" id="3.30.1150.10">
    <property type="match status" value="1"/>
</dbReference>
<dbReference type="InterPro" id="IPR006260">
    <property type="entry name" value="TonB/TolA_C"/>
</dbReference>
<evidence type="ECO:0000256" key="2">
    <source>
        <dbReference type="ARBA" id="ARBA00006555"/>
    </source>
</evidence>
<keyword evidence="14" id="KW-1185">Reference proteome</keyword>